<dbReference type="GeneID" id="92044895"/>
<reference evidence="1 2" key="1">
    <citation type="submission" date="2023-01" db="EMBL/GenBank/DDBJ databases">
        <title>Analysis of 21 Apiospora genomes using comparative genomics revels a genus with tremendous synthesis potential of carbohydrate active enzymes and secondary metabolites.</title>
        <authorList>
            <person name="Sorensen T."/>
        </authorList>
    </citation>
    <scope>NUCLEOTIDE SEQUENCE [LARGE SCALE GENOMIC DNA]</scope>
    <source>
        <strain evidence="1 2">CBS 114990</strain>
    </source>
</reference>
<dbReference type="EMBL" id="JAQQWN010000006">
    <property type="protein sequence ID" value="KAK8079702.1"/>
    <property type="molecule type" value="Genomic_DNA"/>
</dbReference>
<sequence>MALRPTYFLAPNFTFRPETGPIRLGSIIVDPLCPHRPLSRIDGPALEARYPKIEHVVEVGRTWNRNANRDVALAVWAQFLQSFSPRLSGERSTSFADEYTFESLTKTSFVEDPSDSEILERISDPKIQAVMRGDFFAFGGRPVYMITGLKIAHNLVASKGSAKSYTVSLEGLATAPAPVPVGTVDAGVSISRGEYDKRHDSWKSNNDIVFAYQLLKIKWKGLKQNRLHVEEFVHKHQLLSNDDDDTHDQDRHVQRCDDATENDTVVESNTAHDLEAINTDGALVTVVTGNDIAISVVQETD</sequence>
<name>A0ABR1W9I6_9PEZI</name>
<proteinExistence type="predicted"/>
<dbReference type="RefSeq" id="XP_066667177.1">
    <property type="nucleotide sequence ID" value="XM_066811835.1"/>
</dbReference>
<accession>A0ABR1W9I6</accession>
<keyword evidence="2" id="KW-1185">Reference proteome</keyword>
<gene>
    <name evidence="1" type="ORF">PG997_007520</name>
</gene>
<comment type="caution">
    <text evidence="1">The sequence shown here is derived from an EMBL/GenBank/DDBJ whole genome shotgun (WGS) entry which is preliminary data.</text>
</comment>
<organism evidence="1 2">
    <name type="scientific">Apiospora hydei</name>
    <dbReference type="NCBI Taxonomy" id="1337664"/>
    <lineage>
        <taxon>Eukaryota</taxon>
        <taxon>Fungi</taxon>
        <taxon>Dikarya</taxon>
        <taxon>Ascomycota</taxon>
        <taxon>Pezizomycotina</taxon>
        <taxon>Sordariomycetes</taxon>
        <taxon>Xylariomycetidae</taxon>
        <taxon>Amphisphaeriales</taxon>
        <taxon>Apiosporaceae</taxon>
        <taxon>Apiospora</taxon>
    </lineage>
</organism>
<evidence type="ECO:0000313" key="2">
    <source>
        <dbReference type="Proteomes" id="UP001433268"/>
    </source>
</evidence>
<evidence type="ECO:0000313" key="1">
    <source>
        <dbReference type="EMBL" id="KAK8079702.1"/>
    </source>
</evidence>
<dbReference type="Proteomes" id="UP001433268">
    <property type="component" value="Unassembled WGS sequence"/>
</dbReference>
<protein>
    <submittedName>
        <fullName evidence="1">Uncharacterized protein</fullName>
    </submittedName>
</protein>